<sequence length="77" mass="8818">MKSSRSFPLSCKDSEVKSKTSWLVRKIKDSKSAKLGCGRGEEVVRPPWACEITGQRAARRLHRRSHPEAWCLRKYCG</sequence>
<keyword evidence="2" id="KW-1185">Reference proteome</keyword>
<evidence type="ECO:0000313" key="2">
    <source>
        <dbReference type="Proteomes" id="UP001600888"/>
    </source>
</evidence>
<evidence type="ECO:0000313" key="1">
    <source>
        <dbReference type="EMBL" id="KAL2283896.1"/>
    </source>
</evidence>
<dbReference type="Proteomes" id="UP001600888">
    <property type="component" value="Unassembled WGS sequence"/>
</dbReference>
<dbReference type="EMBL" id="JBAWTH010000040">
    <property type="protein sequence ID" value="KAL2283896.1"/>
    <property type="molecule type" value="Genomic_DNA"/>
</dbReference>
<organism evidence="1 2">
    <name type="scientific">Diaporthe vaccinii</name>
    <dbReference type="NCBI Taxonomy" id="105482"/>
    <lineage>
        <taxon>Eukaryota</taxon>
        <taxon>Fungi</taxon>
        <taxon>Dikarya</taxon>
        <taxon>Ascomycota</taxon>
        <taxon>Pezizomycotina</taxon>
        <taxon>Sordariomycetes</taxon>
        <taxon>Sordariomycetidae</taxon>
        <taxon>Diaporthales</taxon>
        <taxon>Diaporthaceae</taxon>
        <taxon>Diaporthe</taxon>
        <taxon>Diaporthe eres species complex</taxon>
    </lineage>
</organism>
<accession>A0ABR4EN89</accession>
<reference evidence="1 2" key="1">
    <citation type="submission" date="2024-03" db="EMBL/GenBank/DDBJ databases">
        <title>A high-quality draft genome sequence of Diaporthe vaccinii, a causative agent of upright dieback and viscid rot disease in cranberry plants.</title>
        <authorList>
            <person name="Sarrasin M."/>
            <person name="Lang B.F."/>
            <person name="Burger G."/>
        </authorList>
    </citation>
    <scope>NUCLEOTIDE SEQUENCE [LARGE SCALE GENOMIC DNA]</scope>
    <source>
        <strain evidence="1 2">IS7</strain>
    </source>
</reference>
<proteinExistence type="predicted"/>
<comment type="caution">
    <text evidence="1">The sequence shown here is derived from an EMBL/GenBank/DDBJ whole genome shotgun (WGS) entry which is preliminary data.</text>
</comment>
<gene>
    <name evidence="1" type="ORF">FJTKL_09651</name>
</gene>
<protein>
    <submittedName>
        <fullName evidence="1">Uncharacterized protein</fullName>
    </submittedName>
</protein>
<name>A0ABR4EN89_9PEZI</name>